<dbReference type="Proteomes" id="UP000789396">
    <property type="component" value="Unassembled WGS sequence"/>
</dbReference>
<sequence>MKKTQETSIESNSEAAILQPEINNIVDWNYLRTSDLKAICSKSSLQDEATKKRKEKLVDKNFGKENEKRKEPLLQKDFDNQNKAFFVFLLVKKPSTLISKRRVEFSQEQGTKALQIYNRLGEIVGGKTAVIEKAECSKKVDTSAVAQLLC</sequence>
<organism evidence="1 2">
    <name type="scientific">Racocetra fulgida</name>
    <dbReference type="NCBI Taxonomy" id="60492"/>
    <lineage>
        <taxon>Eukaryota</taxon>
        <taxon>Fungi</taxon>
        <taxon>Fungi incertae sedis</taxon>
        <taxon>Mucoromycota</taxon>
        <taxon>Glomeromycotina</taxon>
        <taxon>Glomeromycetes</taxon>
        <taxon>Diversisporales</taxon>
        <taxon>Gigasporaceae</taxon>
        <taxon>Racocetra</taxon>
    </lineage>
</organism>
<evidence type="ECO:0000313" key="2">
    <source>
        <dbReference type="Proteomes" id="UP000789396"/>
    </source>
</evidence>
<gene>
    <name evidence="1" type="ORF">RFULGI_LOCUS2772</name>
</gene>
<name>A0A9N8ZV76_9GLOM</name>
<dbReference type="EMBL" id="CAJVPZ010002209">
    <property type="protein sequence ID" value="CAG8508291.1"/>
    <property type="molecule type" value="Genomic_DNA"/>
</dbReference>
<dbReference type="AlphaFoldDB" id="A0A9N8ZV76"/>
<proteinExistence type="predicted"/>
<reference evidence="1" key="1">
    <citation type="submission" date="2021-06" db="EMBL/GenBank/DDBJ databases">
        <authorList>
            <person name="Kallberg Y."/>
            <person name="Tangrot J."/>
            <person name="Rosling A."/>
        </authorList>
    </citation>
    <scope>NUCLEOTIDE SEQUENCE</scope>
    <source>
        <strain evidence="1">IN212</strain>
    </source>
</reference>
<protein>
    <submittedName>
        <fullName evidence="1">3342_t:CDS:1</fullName>
    </submittedName>
</protein>
<accession>A0A9N8ZV76</accession>
<evidence type="ECO:0000313" key="1">
    <source>
        <dbReference type="EMBL" id="CAG8508291.1"/>
    </source>
</evidence>
<comment type="caution">
    <text evidence="1">The sequence shown here is derived from an EMBL/GenBank/DDBJ whole genome shotgun (WGS) entry which is preliminary data.</text>
</comment>
<keyword evidence="2" id="KW-1185">Reference proteome</keyword>